<feature type="region of interest" description="Disordered" evidence="1">
    <location>
        <begin position="146"/>
        <end position="168"/>
    </location>
</feature>
<gene>
    <name evidence="2" type="ORF">CTA1_8595</name>
</gene>
<dbReference type="Proteomes" id="UP000310108">
    <property type="component" value="Unassembled WGS sequence"/>
</dbReference>
<feature type="region of interest" description="Disordered" evidence="1">
    <location>
        <begin position="1"/>
        <end position="97"/>
    </location>
</feature>
<feature type="compositionally biased region" description="Basic and acidic residues" evidence="1">
    <location>
        <begin position="146"/>
        <end position="159"/>
    </location>
</feature>
<proteinExistence type="predicted"/>
<name>A0A4U6X150_9PEZI</name>
<sequence>MPKLGLESPGRGLGSSGPGRSHESGSDEPETETETETETKPEPQRETFSLTDLKSIIDKYIYEGEDEEVNERKDYDNEADSEDTPSESRVPFTTWEGSTESRKLEYRAWKTENTGPSSGRGIHARSQVNVYIQLLLYGEQHFDFKFEGSETSPDRKPTLEDTSPNQKPNIIHDAAIANRLEERGRSNIFMIIVPNTRTVEYSFDGTWRKGSR</sequence>
<feature type="compositionally biased region" description="Low complexity" evidence="1">
    <location>
        <begin position="1"/>
        <end position="10"/>
    </location>
</feature>
<evidence type="ECO:0000256" key="1">
    <source>
        <dbReference type="SAM" id="MobiDB-lite"/>
    </source>
</evidence>
<protein>
    <submittedName>
        <fullName evidence="2">Uncharacterized protein</fullName>
    </submittedName>
</protein>
<accession>A0A4U6X150</accession>
<comment type="caution">
    <text evidence="2">The sequence shown here is derived from an EMBL/GenBank/DDBJ whole genome shotgun (WGS) entry which is preliminary data.</text>
</comment>
<evidence type="ECO:0000313" key="2">
    <source>
        <dbReference type="EMBL" id="TKW49060.1"/>
    </source>
</evidence>
<reference evidence="2 3" key="1">
    <citation type="journal article" date="2019" name="PLoS ONE">
        <title>Comparative genome analysis indicates high evolutionary potential of pathogenicity genes in Colletotrichum tanaceti.</title>
        <authorList>
            <person name="Lelwala R.V."/>
            <person name="Korhonen P.K."/>
            <person name="Young N.D."/>
            <person name="Scott J.B."/>
            <person name="Ades P.A."/>
            <person name="Gasser R.B."/>
            <person name="Taylor P.W.J."/>
        </authorList>
    </citation>
    <scope>NUCLEOTIDE SEQUENCE [LARGE SCALE GENOMIC DNA]</scope>
    <source>
        <strain evidence="2">BRIP57314</strain>
    </source>
</reference>
<feature type="compositionally biased region" description="Acidic residues" evidence="1">
    <location>
        <begin position="26"/>
        <end position="36"/>
    </location>
</feature>
<dbReference type="AlphaFoldDB" id="A0A4U6X150"/>
<keyword evidence="3" id="KW-1185">Reference proteome</keyword>
<dbReference type="EMBL" id="PJEX01000628">
    <property type="protein sequence ID" value="TKW49060.1"/>
    <property type="molecule type" value="Genomic_DNA"/>
</dbReference>
<evidence type="ECO:0000313" key="3">
    <source>
        <dbReference type="Proteomes" id="UP000310108"/>
    </source>
</evidence>
<organism evidence="2 3">
    <name type="scientific">Colletotrichum tanaceti</name>
    <dbReference type="NCBI Taxonomy" id="1306861"/>
    <lineage>
        <taxon>Eukaryota</taxon>
        <taxon>Fungi</taxon>
        <taxon>Dikarya</taxon>
        <taxon>Ascomycota</taxon>
        <taxon>Pezizomycotina</taxon>
        <taxon>Sordariomycetes</taxon>
        <taxon>Hypocreomycetidae</taxon>
        <taxon>Glomerellales</taxon>
        <taxon>Glomerellaceae</taxon>
        <taxon>Colletotrichum</taxon>
        <taxon>Colletotrichum destructivum species complex</taxon>
    </lineage>
</organism>